<evidence type="ECO:0000313" key="6">
    <source>
        <dbReference type="EMBL" id="MBU3854886.1"/>
    </source>
</evidence>
<feature type="compositionally biased region" description="Polar residues" evidence="4">
    <location>
        <begin position="328"/>
        <end position="337"/>
    </location>
</feature>
<evidence type="ECO:0000256" key="2">
    <source>
        <dbReference type="ARBA" id="ARBA00022840"/>
    </source>
</evidence>
<keyword evidence="2 3" id="KW-0067">ATP-binding</keyword>
<feature type="binding site" evidence="3">
    <location>
        <position position="58"/>
    </location>
    <ligand>
        <name>ATP</name>
        <dbReference type="ChEBI" id="CHEBI:30616"/>
    </ligand>
</feature>
<dbReference type="SMART" id="SM00220">
    <property type="entry name" value="S_TKc"/>
    <property type="match status" value="1"/>
</dbReference>
<evidence type="ECO:0000259" key="5">
    <source>
        <dbReference type="PROSITE" id="PS50011"/>
    </source>
</evidence>
<dbReference type="InterPro" id="IPR000719">
    <property type="entry name" value="Prot_kinase_dom"/>
</dbReference>
<name>A0A9E2P3X3_9BACT</name>
<reference evidence="6" key="1">
    <citation type="journal article" date="2021" name="PeerJ">
        <title>Extensive microbial diversity within the chicken gut microbiome revealed by metagenomics and culture.</title>
        <authorList>
            <person name="Gilroy R."/>
            <person name="Ravi A."/>
            <person name="Getino M."/>
            <person name="Pursley I."/>
            <person name="Horton D.L."/>
            <person name="Alikhan N.F."/>
            <person name="Baker D."/>
            <person name="Gharbi K."/>
            <person name="Hall N."/>
            <person name="Watson M."/>
            <person name="Adriaenssens E.M."/>
            <person name="Foster-Nyarko E."/>
            <person name="Jarju S."/>
            <person name="Secka A."/>
            <person name="Antonio M."/>
            <person name="Oren A."/>
            <person name="Chaudhuri R.R."/>
            <person name="La Ragione R."/>
            <person name="Hildebrand F."/>
            <person name="Pallen M.J."/>
        </authorList>
    </citation>
    <scope>NUCLEOTIDE SEQUENCE</scope>
    <source>
        <strain evidence="6">G3-2149</strain>
    </source>
</reference>
<dbReference type="InterPro" id="IPR011990">
    <property type="entry name" value="TPR-like_helical_dom_sf"/>
</dbReference>
<dbReference type="SUPFAM" id="SSF81901">
    <property type="entry name" value="HCP-like"/>
    <property type="match status" value="1"/>
</dbReference>
<feature type="domain" description="Protein kinase" evidence="5">
    <location>
        <begin position="19"/>
        <end position="305"/>
    </location>
</feature>
<dbReference type="PROSITE" id="PS00108">
    <property type="entry name" value="PROTEIN_KINASE_ST"/>
    <property type="match status" value="1"/>
</dbReference>
<dbReference type="PANTHER" id="PTHR45011:SF1">
    <property type="entry name" value="DAP3-BINDING CELL DEATH ENHANCER 1"/>
    <property type="match status" value="1"/>
</dbReference>
<dbReference type="InterPro" id="IPR008271">
    <property type="entry name" value="Ser/Thr_kinase_AS"/>
</dbReference>
<organism evidence="6 7">
    <name type="scientific">Candidatus Paraprevotella stercoravium</name>
    <dbReference type="NCBI Taxonomy" id="2838725"/>
    <lineage>
        <taxon>Bacteria</taxon>
        <taxon>Pseudomonadati</taxon>
        <taxon>Bacteroidota</taxon>
        <taxon>Bacteroidia</taxon>
        <taxon>Bacteroidales</taxon>
        <taxon>Prevotellaceae</taxon>
        <taxon>Paraprevotella</taxon>
    </lineage>
</organism>
<dbReference type="PANTHER" id="PTHR45011">
    <property type="entry name" value="DAP3-BINDING CELL DEATH ENHANCER 1"/>
    <property type="match status" value="1"/>
</dbReference>
<dbReference type="CDD" id="cd14014">
    <property type="entry name" value="STKc_PknB_like"/>
    <property type="match status" value="1"/>
</dbReference>
<evidence type="ECO:0000256" key="3">
    <source>
        <dbReference type="PROSITE-ProRule" id="PRU10141"/>
    </source>
</evidence>
<dbReference type="Gene3D" id="1.10.510.10">
    <property type="entry name" value="Transferase(Phosphotransferase) domain 1"/>
    <property type="match status" value="1"/>
</dbReference>
<evidence type="ECO:0000313" key="7">
    <source>
        <dbReference type="Proteomes" id="UP000823865"/>
    </source>
</evidence>
<feature type="region of interest" description="Disordered" evidence="4">
    <location>
        <begin position="309"/>
        <end position="337"/>
    </location>
</feature>
<dbReference type="Gene3D" id="1.25.40.10">
    <property type="entry name" value="Tetratricopeptide repeat domain"/>
    <property type="match status" value="2"/>
</dbReference>
<dbReference type="EMBL" id="JAHLFU010000297">
    <property type="protein sequence ID" value="MBU3854886.1"/>
    <property type="molecule type" value="Genomic_DNA"/>
</dbReference>
<dbReference type="Proteomes" id="UP000823865">
    <property type="component" value="Unassembled WGS sequence"/>
</dbReference>
<dbReference type="InterPro" id="IPR017441">
    <property type="entry name" value="Protein_kinase_ATP_BS"/>
</dbReference>
<accession>A0A9E2P3X3</accession>
<dbReference type="SMART" id="SM00671">
    <property type="entry name" value="SEL1"/>
    <property type="match status" value="5"/>
</dbReference>
<reference evidence="6" key="2">
    <citation type="submission" date="2021-04" db="EMBL/GenBank/DDBJ databases">
        <authorList>
            <person name="Gilroy R."/>
        </authorList>
    </citation>
    <scope>NUCLEOTIDE SEQUENCE</scope>
    <source>
        <strain evidence="6">G3-2149</strain>
    </source>
</reference>
<dbReference type="GO" id="GO:0005524">
    <property type="term" value="F:ATP binding"/>
    <property type="evidence" value="ECO:0007669"/>
    <property type="project" value="UniProtKB-UniRule"/>
</dbReference>
<dbReference type="PROSITE" id="PS50011">
    <property type="entry name" value="PROTEIN_KINASE_DOM"/>
    <property type="match status" value="1"/>
</dbReference>
<sequence length="622" mass="69494">MESNALQSGTLLQGKSYTYTIQKALGQGSFGITYLAMTQVKVTGALGELETTMQVAIKEFFMKEINGREDNTVTSGSKGGIYDKYKQNFAREAKNLSKLHHPHIIKVLEYFETNNTVYYAMEYVEGGSLDEYIAQKSGLPEAECVKYTKQIGAALSYMHTHKMLHLDLKPGNVMLRKNGDAVLIDFGLSKQYDENGEPESSITVGGGTPGYAPLEQSDYQEGKEFPVTMDVYALGATMFKMLVGNRPPKASDILNNGFPAYELQKLHVSNALISCIAYAMAPMKKDRPQSVEIFLTNLEGEETSLTIDEDKNVTKPDKETTHPAQPDFNATPNQGSSKNKKYILSGIAAILIIAGTIVYGISQPNANTEQANNNILTEDSVAIINPPAAVNQSQVPPKDTLNENSEGIINPVKSSVKNATVSSIAENKKIKVIEKKLTPQQMYNKGREHYKNRNYEEAVKWYRKAAEQGYALAQYYLGSCYEEGQGVAQDDVEAVKWYRMAAEQGHVDSQSSLGSSYIIKDYQEAFKWYRMAAEQRHADSQFMIGFMYENGWGVTENYKEATKWYQKAAEQGYVFAQYSLACMYDYGKGVAENKQEAIIWYRKAAEQKHSKAKERLQELGVK</sequence>
<dbReference type="Pfam" id="PF00069">
    <property type="entry name" value="Pkinase"/>
    <property type="match status" value="1"/>
</dbReference>
<evidence type="ECO:0000256" key="1">
    <source>
        <dbReference type="ARBA" id="ARBA00022741"/>
    </source>
</evidence>
<dbReference type="InterPro" id="IPR006597">
    <property type="entry name" value="Sel1-like"/>
</dbReference>
<feature type="compositionally biased region" description="Basic and acidic residues" evidence="4">
    <location>
        <begin position="309"/>
        <end position="321"/>
    </location>
</feature>
<protein>
    <submittedName>
        <fullName evidence="6">SEL1-like repeat protein</fullName>
    </submittedName>
</protein>
<proteinExistence type="predicted"/>
<comment type="caution">
    <text evidence="6">The sequence shown here is derived from an EMBL/GenBank/DDBJ whole genome shotgun (WGS) entry which is preliminary data.</text>
</comment>
<keyword evidence="1 3" id="KW-0547">Nucleotide-binding</keyword>
<dbReference type="InterPro" id="IPR052748">
    <property type="entry name" value="ISR_Activator"/>
</dbReference>
<dbReference type="AlphaFoldDB" id="A0A9E2P3X3"/>
<dbReference type="GO" id="GO:0004672">
    <property type="term" value="F:protein kinase activity"/>
    <property type="evidence" value="ECO:0007669"/>
    <property type="project" value="InterPro"/>
</dbReference>
<dbReference type="InterPro" id="IPR011009">
    <property type="entry name" value="Kinase-like_dom_sf"/>
</dbReference>
<dbReference type="Pfam" id="PF08238">
    <property type="entry name" value="Sel1"/>
    <property type="match status" value="5"/>
</dbReference>
<dbReference type="SUPFAM" id="SSF56112">
    <property type="entry name" value="Protein kinase-like (PK-like)"/>
    <property type="match status" value="1"/>
</dbReference>
<gene>
    <name evidence="6" type="ORF">H9789_13940</name>
</gene>
<evidence type="ECO:0000256" key="4">
    <source>
        <dbReference type="SAM" id="MobiDB-lite"/>
    </source>
</evidence>
<dbReference type="PROSITE" id="PS00107">
    <property type="entry name" value="PROTEIN_KINASE_ATP"/>
    <property type="match status" value="1"/>
</dbReference>